<evidence type="ECO:0000259" key="6">
    <source>
        <dbReference type="PROSITE" id="PS50222"/>
    </source>
</evidence>
<evidence type="ECO:0000256" key="4">
    <source>
        <dbReference type="SAM" id="Coils"/>
    </source>
</evidence>
<name>A0A8R2H528_ACYPI</name>
<protein>
    <recommendedName>
        <fullName evidence="10">Glucosidase 2 subunit beta</fullName>
    </recommendedName>
</protein>
<evidence type="ECO:0000256" key="5">
    <source>
        <dbReference type="SAM" id="SignalP"/>
    </source>
</evidence>
<dbReference type="InterPro" id="IPR039794">
    <property type="entry name" value="Gtb1-like"/>
</dbReference>
<evidence type="ECO:0000256" key="1">
    <source>
        <dbReference type="ARBA" id="ARBA00022729"/>
    </source>
</evidence>
<evidence type="ECO:0000256" key="3">
    <source>
        <dbReference type="ARBA" id="ARBA00023157"/>
    </source>
</evidence>
<dbReference type="SUPFAM" id="SSF47473">
    <property type="entry name" value="EF-hand"/>
    <property type="match status" value="1"/>
</dbReference>
<dbReference type="Gene3D" id="1.10.238.10">
    <property type="entry name" value="EF-hand"/>
    <property type="match status" value="1"/>
</dbReference>
<evidence type="ECO:0008006" key="10">
    <source>
        <dbReference type="Google" id="ProtNLM"/>
    </source>
</evidence>
<keyword evidence="1 5" id="KW-0732">Signal</keyword>
<dbReference type="Pfam" id="PF13202">
    <property type="entry name" value="EF-hand_5"/>
    <property type="match status" value="1"/>
</dbReference>
<feature type="domain" description="MRH" evidence="7">
    <location>
        <begin position="317"/>
        <end position="420"/>
    </location>
</feature>
<evidence type="ECO:0000259" key="7">
    <source>
        <dbReference type="PROSITE" id="PS51914"/>
    </source>
</evidence>
<reference evidence="8" key="2">
    <citation type="submission" date="2022-06" db="UniProtKB">
        <authorList>
            <consortium name="EnsemblMetazoa"/>
        </authorList>
    </citation>
    <scope>IDENTIFICATION</scope>
</reference>
<dbReference type="RefSeq" id="XP_016657664.1">
    <property type="nucleotide sequence ID" value="XM_016802175.2"/>
</dbReference>
<organism evidence="8 9">
    <name type="scientific">Acyrthosiphon pisum</name>
    <name type="common">Pea aphid</name>
    <dbReference type="NCBI Taxonomy" id="7029"/>
    <lineage>
        <taxon>Eukaryota</taxon>
        <taxon>Metazoa</taxon>
        <taxon>Ecdysozoa</taxon>
        <taxon>Arthropoda</taxon>
        <taxon>Hexapoda</taxon>
        <taxon>Insecta</taxon>
        <taxon>Pterygota</taxon>
        <taxon>Neoptera</taxon>
        <taxon>Paraneoptera</taxon>
        <taxon>Hemiptera</taxon>
        <taxon>Sternorrhyncha</taxon>
        <taxon>Aphidomorpha</taxon>
        <taxon>Aphidoidea</taxon>
        <taxon>Aphididae</taxon>
        <taxon>Macrosiphini</taxon>
        <taxon>Acyrthosiphon</taxon>
    </lineage>
</organism>
<accession>A0A8R2H528</accession>
<dbReference type="InterPro" id="IPR044865">
    <property type="entry name" value="MRH_dom"/>
</dbReference>
<dbReference type="GO" id="GO:0005509">
    <property type="term" value="F:calcium ion binding"/>
    <property type="evidence" value="ECO:0007669"/>
    <property type="project" value="InterPro"/>
</dbReference>
<dbReference type="InterPro" id="IPR036607">
    <property type="entry name" value="PRKCSH"/>
</dbReference>
<keyword evidence="4" id="KW-0175">Coiled coil</keyword>
<reference evidence="9" key="1">
    <citation type="submission" date="2010-06" db="EMBL/GenBank/DDBJ databases">
        <authorList>
            <person name="Jiang H."/>
            <person name="Abraham K."/>
            <person name="Ali S."/>
            <person name="Alsbrooks S.L."/>
            <person name="Anim B.N."/>
            <person name="Anosike U.S."/>
            <person name="Attaway T."/>
            <person name="Bandaranaike D.P."/>
            <person name="Battles P.K."/>
            <person name="Bell S.N."/>
            <person name="Bell A.V."/>
            <person name="Beltran B."/>
            <person name="Bickham C."/>
            <person name="Bustamante Y."/>
            <person name="Caleb T."/>
            <person name="Canada A."/>
            <person name="Cardenas V."/>
            <person name="Carter K."/>
            <person name="Chacko J."/>
            <person name="Chandrabose M.N."/>
            <person name="Chavez D."/>
            <person name="Chavez A."/>
            <person name="Chen L."/>
            <person name="Chu H.-S."/>
            <person name="Claassen K.J."/>
            <person name="Cockrell R."/>
            <person name="Collins M."/>
            <person name="Cooper J.A."/>
            <person name="Cree A."/>
            <person name="Curry S.M."/>
            <person name="Da Y."/>
            <person name="Dao M.D."/>
            <person name="Das B."/>
            <person name="Davila M.-L."/>
            <person name="Davy-Carroll L."/>
            <person name="Denson S."/>
            <person name="Dinh H."/>
            <person name="Ebong V.E."/>
            <person name="Edwards J.R."/>
            <person name="Egan A."/>
            <person name="El-Daye J."/>
            <person name="Escobedo L."/>
            <person name="Fernandez S."/>
            <person name="Fernando P.R."/>
            <person name="Flagg N."/>
            <person name="Forbes L.D."/>
            <person name="Fowler R.G."/>
            <person name="Fu Q."/>
            <person name="Gabisi R.A."/>
            <person name="Ganer J."/>
            <person name="Garbino Pronczuk A."/>
            <person name="Garcia R.M."/>
            <person name="Garner T."/>
            <person name="Garrett T.E."/>
            <person name="Gonzalez D.A."/>
            <person name="Hamid H."/>
            <person name="Hawkins E.S."/>
            <person name="Hirani K."/>
            <person name="Hogues M.E."/>
            <person name="Hollins B."/>
            <person name="Hsiao C.-H."/>
            <person name="Jabil R."/>
            <person name="James M.L."/>
            <person name="Jhangiani S.N."/>
            <person name="Johnson B."/>
            <person name="Johnson Q."/>
            <person name="Joshi V."/>
            <person name="Kalu J.B."/>
            <person name="Kam C."/>
            <person name="Kashfia A."/>
            <person name="Keebler J."/>
            <person name="Kisamo H."/>
            <person name="Kovar C.L."/>
            <person name="Lago L.A."/>
            <person name="Lai C.-Y."/>
            <person name="Laidlaw J."/>
            <person name="Lara F."/>
            <person name="Le T.-K."/>
            <person name="Lee S.L."/>
            <person name="Legall F.H."/>
            <person name="Lemon S.J."/>
            <person name="Lewis L.R."/>
            <person name="Li B."/>
            <person name="Liu Y."/>
            <person name="Liu Y.-S."/>
            <person name="Lopez J."/>
            <person name="Lozado R.J."/>
            <person name="Lu J."/>
            <person name="Madu R.C."/>
            <person name="Maheshwari M."/>
            <person name="Maheshwari R."/>
            <person name="Malloy K."/>
            <person name="Martinez E."/>
            <person name="Mathew T."/>
            <person name="Mercado I.C."/>
            <person name="Mercado C."/>
            <person name="Meyer B."/>
            <person name="Montgomery K."/>
            <person name="Morgan M.B."/>
            <person name="Munidasa M."/>
            <person name="Nazareth L.V."/>
            <person name="Nelson J."/>
            <person name="Ng B.M."/>
            <person name="Nguyen N.B."/>
            <person name="Nguyen P.Q."/>
            <person name="Nguyen T."/>
            <person name="Obregon M."/>
            <person name="Okwuonu G.O."/>
            <person name="Onwere C.G."/>
            <person name="Orozco G."/>
            <person name="Parra A."/>
            <person name="Patel S."/>
            <person name="Patil S."/>
            <person name="Perez A."/>
            <person name="Perez Y."/>
            <person name="Pham C."/>
            <person name="Primus E.L."/>
            <person name="Pu L.-L."/>
            <person name="Puazo M."/>
            <person name="Qin X."/>
            <person name="Quiroz J.B."/>
            <person name="Reese J."/>
            <person name="Richards S."/>
            <person name="Rives C.M."/>
            <person name="Robberts R."/>
            <person name="Ruiz S.J."/>
            <person name="Ruiz M.J."/>
            <person name="Santibanez J."/>
            <person name="Schneider B.W."/>
            <person name="Sisson I."/>
            <person name="Smith M."/>
            <person name="Sodergren E."/>
            <person name="Song X.-Z."/>
            <person name="Song B.B."/>
            <person name="Summersgill H."/>
            <person name="Thelus R."/>
            <person name="Thornton R.D."/>
            <person name="Trejos Z.Y."/>
            <person name="Usmani K."/>
            <person name="Vattathil S."/>
            <person name="Villasana D."/>
            <person name="Walker D.L."/>
            <person name="Wang S."/>
            <person name="Wang K."/>
            <person name="White C.S."/>
            <person name="Williams A.C."/>
            <person name="Williamson J."/>
            <person name="Wilson K."/>
            <person name="Woghiren I.O."/>
            <person name="Woodworth J.R."/>
            <person name="Worley K.C."/>
            <person name="Wright R.A."/>
            <person name="Wu W."/>
            <person name="Young L."/>
            <person name="Zhang L."/>
            <person name="Zhang J."/>
            <person name="Zhu Y."/>
            <person name="Muzny D.M."/>
            <person name="Weinstock G."/>
            <person name="Gibbs R.A."/>
        </authorList>
    </citation>
    <scope>NUCLEOTIDE SEQUENCE [LARGE SCALE GENOMIC DNA]</scope>
    <source>
        <strain evidence="9">LSR1</strain>
    </source>
</reference>
<proteinExistence type="predicted"/>
<feature type="coiled-coil region" evidence="4">
    <location>
        <begin position="125"/>
        <end position="152"/>
    </location>
</feature>
<dbReference type="EnsemblMetazoa" id="XM_016802175.2">
    <property type="protein sequence ID" value="XP_016657664.1"/>
    <property type="gene ID" value="LOC100573036"/>
</dbReference>
<feature type="signal peptide" evidence="5">
    <location>
        <begin position="1"/>
        <end position="22"/>
    </location>
</feature>
<dbReference type="Pfam" id="PF13015">
    <property type="entry name" value="PRKCSH_1"/>
    <property type="match status" value="1"/>
</dbReference>
<dbReference type="PROSITE" id="PS51914">
    <property type="entry name" value="MRH"/>
    <property type="match status" value="1"/>
</dbReference>
<feature type="coiled-coil region" evidence="4">
    <location>
        <begin position="274"/>
        <end position="301"/>
    </location>
</feature>
<keyword evidence="9" id="KW-1185">Reference proteome</keyword>
<dbReference type="PROSITE" id="PS00018">
    <property type="entry name" value="EF_HAND_1"/>
    <property type="match status" value="1"/>
</dbReference>
<feature type="chain" id="PRO_5035779948" description="Glucosidase 2 subunit beta" evidence="5">
    <location>
        <begin position="23"/>
        <end position="434"/>
    </location>
</feature>
<dbReference type="InterPro" id="IPR009011">
    <property type="entry name" value="Man6P_isomerase_rcpt-bd_dom_sf"/>
</dbReference>
<keyword evidence="2" id="KW-0106">Calcium</keyword>
<dbReference type="PANTHER" id="PTHR12630:SF1">
    <property type="entry name" value="GLUCOSIDASE 2 SUBUNIT BETA"/>
    <property type="match status" value="1"/>
</dbReference>
<dbReference type="InterPro" id="IPR018247">
    <property type="entry name" value="EF_Hand_1_Ca_BS"/>
</dbReference>
<dbReference type="AlphaFoldDB" id="A0A8R2H528"/>
<dbReference type="PROSITE" id="PS50222">
    <property type="entry name" value="EF_HAND_2"/>
    <property type="match status" value="1"/>
</dbReference>
<evidence type="ECO:0000313" key="8">
    <source>
        <dbReference type="EnsemblMetazoa" id="XP_016657664.1"/>
    </source>
</evidence>
<dbReference type="GeneID" id="100573036"/>
<dbReference type="SUPFAM" id="SSF50911">
    <property type="entry name" value="Mannose 6-phosphate receptor domain"/>
    <property type="match status" value="1"/>
</dbReference>
<dbReference type="InterPro" id="IPR011992">
    <property type="entry name" value="EF-hand-dom_pair"/>
</dbReference>
<evidence type="ECO:0000256" key="2">
    <source>
        <dbReference type="ARBA" id="ARBA00022837"/>
    </source>
</evidence>
<sequence>MEIFYLDIVIIINLLLHSIVLTECSVGNFEIIKGIPIENCCDGSDEWASNFQKDACQNTCENLSHEARGEANRVHNLYALGFKIREQLIAKGKYLLLQRQNKILHLLTKTKEAQFNRSSMFNDKEIAKEKEKKAIEEEKSNQQNKAIEIFNEIDTNKDNKIEVEEVIAYSTFDQNQDGLVSQDEINYFMENKKEIDLKHFMSNGWNRVNLLIFTKSFDEKQHLAKRNVKKEILNQDFNHSSDNETEKYNIEHVEAVRINKLLYTEKTKIIINESKKAHELFEEADRTVKDLQKQIYELKKSIRKNFGPDDEFAALDGQCYELINDEYIYKLCLFEKITQRPIKGGPEVHLGVWKDWASFTNDKPQYHTMLYDRGQQCLNHYQRFAYVHLSCGLKPKLISVSELNRCEYLMEFELPSVCVIEDNKYLRELEREEL</sequence>
<dbReference type="InterPro" id="IPR002048">
    <property type="entry name" value="EF_hand_dom"/>
</dbReference>
<feature type="domain" description="EF-hand" evidence="6">
    <location>
        <begin position="141"/>
        <end position="176"/>
    </location>
</feature>
<evidence type="ECO:0000313" key="9">
    <source>
        <dbReference type="Proteomes" id="UP000007819"/>
    </source>
</evidence>
<dbReference type="OrthoDB" id="28322at2759"/>
<dbReference type="GO" id="GO:0017177">
    <property type="term" value="C:glucosidase II complex"/>
    <property type="evidence" value="ECO:0007669"/>
    <property type="project" value="TreeGrafter"/>
</dbReference>
<dbReference type="Gene3D" id="2.70.130.10">
    <property type="entry name" value="Mannose-6-phosphate receptor binding domain"/>
    <property type="match status" value="1"/>
</dbReference>
<dbReference type="Proteomes" id="UP000007819">
    <property type="component" value="Chromosome A1"/>
</dbReference>
<dbReference type="GO" id="GO:0006491">
    <property type="term" value="P:N-glycan processing"/>
    <property type="evidence" value="ECO:0007669"/>
    <property type="project" value="TreeGrafter"/>
</dbReference>
<keyword evidence="3" id="KW-1015">Disulfide bond</keyword>
<dbReference type="PANTHER" id="PTHR12630">
    <property type="entry name" value="N-LINKED OLIGOSACCHARIDE PROCESSING"/>
    <property type="match status" value="1"/>
</dbReference>